<dbReference type="Proteomes" id="UP000198406">
    <property type="component" value="Unassembled WGS sequence"/>
</dbReference>
<proteinExistence type="predicted"/>
<reference evidence="2 3" key="1">
    <citation type="journal article" date="2015" name="Plant Cell">
        <title>Oil accumulation by the oleaginous diatom Fistulifera solaris as revealed by the genome and transcriptome.</title>
        <authorList>
            <person name="Tanaka T."/>
            <person name="Maeda Y."/>
            <person name="Veluchamy A."/>
            <person name="Tanaka M."/>
            <person name="Abida H."/>
            <person name="Marechal E."/>
            <person name="Bowler C."/>
            <person name="Muto M."/>
            <person name="Sunaga Y."/>
            <person name="Tanaka M."/>
            <person name="Yoshino T."/>
            <person name="Taniguchi T."/>
            <person name="Fukuda Y."/>
            <person name="Nemoto M."/>
            <person name="Matsumoto M."/>
            <person name="Wong P.S."/>
            <person name="Aburatani S."/>
            <person name="Fujibuchi W."/>
        </authorList>
    </citation>
    <scope>NUCLEOTIDE SEQUENCE [LARGE SCALE GENOMIC DNA]</scope>
    <source>
        <strain evidence="2 3">JPCC DA0580</strain>
    </source>
</reference>
<feature type="chain" id="PRO_5012667451" evidence="1">
    <location>
        <begin position="23"/>
        <end position="161"/>
    </location>
</feature>
<accession>A0A1Z5JUY9</accession>
<comment type="caution">
    <text evidence="2">The sequence shown here is derived from an EMBL/GenBank/DDBJ whole genome shotgun (WGS) entry which is preliminary data.</text>
</comment>
<evidence type="ECO:0000256" key="1">
    <source>
        <dbReference type="SAM" id="SignalP"/>
    </source>
</evidence>
<name>A0A1Z5JUY9_FISSO</name>
<gene>
    <name evidence="2" type="ORF">FisN_18Hh050</name>
</gene>
<evidence type="ECO:0000313" key="2">
    <source>
        <dbReference type="EMBL" id="GAX17847.1"/>
    </source>
</evidence>
<keyword evidence="1" id="KW-0732">Signal</keyword>
<evidence type="ECO:0000313" key="3">
    <source>
        <dbReference type="Proteomes" id="UP000198406"/>
    </source>
</evidence>
<organism evidence="2 3">
    <name type="scientific">Fistulifera solaris</name>
    <name type="common">Oleaginous diatom</name>
    <dbReference type="NCBI Taxonomy" id="1519565"/>
    <lineage>
        <taxon>Eukaryota</taxon>
        <taxon>Sar</taxon>
        <taxon>Stramenopiles</taxon>
        <taxon>Ochrophyta</taxon>
        <taxon>Bacillariophyta</taxon>
        <taxon>Bacillariophyceae</taxon>
        <taxon>Bacillariophycidae</taxon>
        <taxon>Naviculales</taxon>
        <taxon>Naviculaceae</taxon>
        <taxon>Fistulifera</taxon>
    </lineage>
</organism>
<feature type="signal peptide" evidence="1">
    <location>
        <begin position="1"/>
        <end position="22"/>
    </location>
</feature>
<sequence length="161" mass="17415">MPDYLKLLIYSLASSALWLAEAADENDRHLFQRSLQLTGVCDPIPPGTNPRVCRTVIGTGICLDANGENFNACFKYGGLHGFTKTDCRDVAEASGKAVGWQYGAVGLIPRVCVLFFDEADVDGRVTNLCPSDFSQFGLSGRLGTGFPKQTADGIFECYSCE</sequence>
<dbReference type="AlphaFoldDB" id="A0A1Z5JUY9"/>
<protein>
    <submittedName>
        <fullName evidence="2">Uncharacterized protein</fullName>
    </submittedName>
</protein>
<dbReference type="InParanoid" id="A0A1Z5JUY9"/>
<keyword evidence="3" id="KW-1185">Reference proteome</keyword>
<dbReference type="EMBL" id="BDSP01000123">
    <property type="protein sequence ID" value="GAX17847.1"/>
    <property type="molecule type" value="Genomic_DNA"/>
</dbReference>